<feature type="site" description="Contributes to redox potential value" evidence="8">
    <location>
        <position position="32"/>
    </location>
</feature>
<dbReference type="SUPFAM" id="SSF52833">
    <property type="entry name" value="Thioredoxin-like"/>
    <property type="match status" value="1"/>
</dbReference>
<dbReference type="Pfam" id="PF00085">
    <property type="entry name" value="Thioredoxin"/>
    <property type="match status" value="1"/>
</dbReference>
<dbReference type="PROSITE" id="PS00194">
    <property type="entry name" value="THIOREDOXIN_1"/>
    <property type="match status" value="1"/>
</dbReference>
<dbReference type="InterPro" id="IPR005746">
    <property type="entry name" value="Thioredoxin"/>
</dbReference>
<evidence type="ECO:0000256" key="6">
    <source>
        <dbReference type="NCBIfam" id="TIGR01068"/>
    </source>
</evidence>
<evidence type="ECO:0000256" key="5">
    <source>
        <dbReference type="ARBA" id="ARBA00023284"/>
    </source>
</evidence>
<organism evidence="11 12">
    <name type="scientific">Alloscardovia omnicolens</name>
    <dbReference type="NCBI Taxonomy" id="419015"/>
    <lineage>
        <taxon>Bacteria</taxon>
        <taxon>Bacillati</taxon>
        <taxon>Actinomycetota</taxon>
        <taxon>Actinomycetes</taxon>
        <taxon>Bifidobacteriales</taxon>
        <taxon>Bifidobacteriaceae</taxon>
        <taxon>Alloscardovia</taxon>
    </lineage>
</organism>
<protein>
    <recommendedName>
        <fullName evidence="6 7">Thioredoxin</fullName>
    </recommendedName>
</protein>
<evidence type="ECO:0000256" key="1">
    <source>
        <dbReference type="ARBA" id="ARBA00008987"/>
    </source>
</evidence>
<evidence type="ECO:0000256" key="2">
    <source>
        <dbReference type="ARBA" id="ARBA00022448"/>
    </source>
</evidence>
<evidence type="ECO:0000256" key="7">
    <source>
        <dbReference type="PIRNR" id="PIRNR000077"/>
    </source>
</evidence>
<dbReference type="CDD" id="cd02947">
    <property type="entry name" value="TRX_family"/>
    <property type="match status" value="1"/>
</dbReference>
<keyword evidence="2" id="KW-0813">Transport</keyword>
<dbReference type="EMBL" id="PKGU01000004">
    <property type="protein sequence ID" value="PKZ14658.1"/>
    <property type="molecule type" value="Genomic_DNA"/>
</dbReference>
<reference evidence="11 12" key="1">
    <citation type="submission" date="2017-12" db="EMBL/GenBank/DDBJ databases">
        <title>Phylogenetic diversity of female urinary microbiome.</title>
        <authorList>
            <person name="Thomas-White K."/>
            <person name="Wolfe A.J."/>
        </authorList>
    </citation>
    <scope>NUCLEOTIDE SEQUENCE [LARGE SCALE GENOMIC DNA]</scope>
    <source>
        <strain evidence="11 12">UMB0064</strain>
    </source>
</reference>
<evidence type="ECO:0000313" key="11">
    <source>
        <dbReference type="EMBL" id="PKZ14658.1"/>
    </source>
</evidence>
<dbReference type="PROSITE" id="PS51352">
    <property type="entry name" value="THIOREDOXIN_2"/>
    <property type="match status" value="1"/>
</dbReference>
<dbReference type="NCBIfam" id="TIGR01068">
    <property type="entry name" value="thioredoxin"/>
    <property type="match status" value="1"/>
</dbReference>
<keyword evidence="5 9" id="KW-0676">Redox-active center</keyword>
<sequence>MATQTIEQEKFNDIISNNNIVLVDFWATWCPPCRAFGPVYEKASEKNEDIYFGKVDIDHNQDLAQAAQIQAVPTLMAIKNGTVVFQQAGALTASQLDSVIEQVRNIDVDAEAETEAQDEAE</sequence>
<accession>A0A2I1M3G6</accession>
<evidence type="ECO:0000256" key="4">
    <source>
        <dbReference type="ARBA" id="ARBA00023157"/>
    </source>
</evidence>
<dbReference type="AlphaFoldDB" id="A0A2I1M3G6"/>
<dbReference type="PIRSF" id="PIRSF000077">
    <property type="entry name" value="Thioredoxin"/>
    <property type="match status" value="1"/>
</dbReference>
<evidence type="ECO:0000256" key="8">
    <source>
        <dbReference type="PIRSR" id="PIRSR000077-1"/>
    </source>
</evidence>
<keyword evidence="4 9" id="KW-1015">Disulfide bond</keyword>
<gene>
    <name evidence="11" type="primary">trxA</name>
    <name evidence="11" type="ORF">CYJ32_06915</name>
</gene>
<dbReference type="RefSeq" id="WP_022857085.1">
    <property type="nucleotide sequence ID" value="NZ_CAUPEW010000001.1"/>
</dbReference>
<dbReference type="InterPro" id="IPR017937">
    <property type="entry name" value="Thioredoxin_CS"/>
</dbReference>
<name>A0A2I1M3G6_9BIFI</name>
<dbReference type="PANTHER" id="PTHR45663">
    <property type="entry name" value="GEO12009P1"/>
    <property type="match status" value="1"/>
</dbReference>
<dbReference type="PANTHER" id="PTHR45663:SF40">
    <property type="entry name" value="THIOREDOXIN 2"/>
    <property type="match status" value="1"/>
</dbReference>
<feature type="active site" description="Nucleophile" evidence="8">
    <location>
        <position position="33"/>
    </location>
</feature>
<dbReference type="PRINTS" id="PR00421">
    <property type="entry name" value="THIOREDOXIN"/>
</dbReference>
<feature type="active site" description="Nucleophile" evidence="8">
    <location>
        <position position="30"/>
    </location>
</feature>
<dbReference type="GO" id="GO:0005829">
    <property type="term" value="C:cytosol"/>
    <property type="evidence" value="ECO:0007669"/>
    <property type="project" value="TreeGrafter"/>
</dbReference>
<comment type="caution">
    <text evidence="11">The sequence shown here is derived from an EMBL/GenBank/DDBJ whole genome shotgun (WGS) entry which is preliminary data.</text>
</comment>
<keyword evidence="3" id="KW-0249">Electron transport</keyword>
<evidence type="ECO:0000256" key="9">
    <source>
        <dbReference type="PIRSR" id="PIRSR000077-4"/>
    </source>
</evidence>
<dbReference type="GO" id="GO:0015035">
    <property type="term" value="F:protein-disulfide reductase activity"/>
    <property type="evidence" value="ECO:0007669"/>
    <property type="project" value="UniProtKB-UniRule"/>
</dbReference>
<comment type="similarity">
    <text evidence="1 7">Belongs to the thioredoxin family.</text>
</comment>
<evidence type="ECO:0000313" key="12">
    <source>
        <dbReference type="Proteomes" id="UP000242263"/>
    </source>
</evidence>
<proteinExistence type="inferred from homology"/>
<feature type="site" description="Deprotonates C-terminal active site Cys" evidence="8">
    <location>
        <position position="24"/>
    </location>
</feature>
<dbReference type="InterPro" id="IPR013766">
    <property type="entry name" value="Thioredoxin_domain"/>
</dbReference>
<evidence type="ECO:0000259" key="10">
    <source>
        <dbReference type="PROSITE" id="PS51352"/>
    </source>
</evidence>
<dbReference type="GeneID" id="35868954"/>
<feature type="disulfide bond" description="Redox-active" evidence="9">
    <location>
        <begin position="30"/>
        <end position="33"/>
    </location>
</feature>
<dbReference type="Gene3D" id="3.40.30.10">
    <property type="entry name" value="Glutaredoxin"/>
    <property type="match status" value="1"/>
</dbReference>
<dbReference type="Proteomes" id="UP000242263">
    <property type="component" value="Unassembled WGS sequence"/>
</dbReference>
<feature type="domain" description="Thioredoxin" evidence="10">
    <location>
        <begin position="1"/>
        <end position="105"/>
    </location>
</feature>
<feature type="site" description="Contributes to redox potential value" evidence="8">
    <location>
        <position position="31"/>
    </location>
</feature>
<evidence type="ECO:0000256" key="3">
    <source>
        <dbReference type="ARBA" id="ARBA00022982"/>
    </source>
</evidence>
<dbReference type="InterPro" id="IPR036249">
    <property type="entry name" value="Thioredoxin-like_sf"/>
</dbReference>